<keyword evidence="2" id="KW-1185">Reference proteome</keyword>
<evidence type="ECO:0000313" key="2">
    <source>
        <dbReference type="Proteomes" id="UP000199220"/>
    </source>
</evidence>
<evidence type="ECO:0000313" key="1">
    <source>
        <dbReference type="EMBL" id="SEF00985.1"/>
    </source>
</evidence>
<sequence length="132" mass="14667">MAEKQTGEHLDLYSRTAVLATDAAGARAVVEQVFGKHRRISAAGEDRWTLEFIEPKDIHLRLDTAAQPVLHVTQFREHNGQPIGGGDWRRVLAKVTKAAQEAGVSVTEGRIAHQRTHPADQNNWIWTVQQSG</sequence>
<protein>
    <submittedName>
        <fullName evidence="1">Uncharacterized protein</fullName>
    </submittedName>
</protein>
<name>A0A1H5NHC0_9MICO</name>
<organism evidence="1 2">
    <name type="scientific">Ruania alba</name>
    <dbReference type="NCBI Taxonomy" id="648782"/>
    <lineage>
        <taxon>Bacteria</taxon>
        <taxon>Bacillati</taxon>
        <taxon>Actinomycetota</taxon>
        <taxon>Actinomycetes</taxon>
        <taxon>Micrococcales</taxon>
        <taxon>Ruaniaceae</taxon>
        <taxon>Ruania</taxon>
    </lineage>
</organism>
<dbReference type="EMBL" id="FNTX01000002">
    <property type="protein sequence ID" value="SEF00985.1"/>
    <property type="molecule type" value="Genomic_DNA"/>
</dbReference>
<accession>A0A1H5NHC0</accession>
<dbReference type="Proteomes" id="UP000199220">
    <property type="component" value="Unassembled WGS sequence"/>
</dbReference>
<dbReference type="RefSeq" id="WP_089775582.1">
    <property type="nucleotide sequence ID" value="NZ_FNTX01000002.1"/>
</dbReference>
<proteinExistence type="predicted"/>
<dbReference type="AlphaFoldDB" id="A0A1H5NHC0"/>
<reference evidence="2" key="1">
    <citation type="submission" date="2016-10" db="EMBL/GenBank/DDBJ databases">
        <authorList>
            <person name="Varghese N."/>
            <person name="Submissions S."/>
        </authorList>
    </citation>
    <scope>NUCLEOTIDE SEQUENCE [LARGE SCALE GENOMIC DNA]</scope>
    <source>
        <strain evidence="2">DSM 21368</strain>
    </source>
</reference>
<gene>
    <name evidence="1" type="ORF">SAMN04488554_4343</name>
</gene>